<dbReference type="STRING" id="1168221.R7YLU3"/>
<name>R7YLU3_CONA1</name>
<protein>
    <submittedName>
        <fullName evidence="2">Uncharacterized protein</fullName>
    </submittedName>
</protein>
<dbReference type="GeneID" id="19899423"/>
<dbReference type="PANTHER" id="PTHR33112:SF16">
    <property type="entry name" value="HETEROKARYON INCOMPATIBILITY DOMAIN-CONTAINING PROTEIN"/>
    <property type="match status" value="1"/>
</dbReference>
<dbReference type="EMBL" id="JH767560">
    <property type="protein sequence ID" value="EON62887.1"/>
    <property type="molecule type" value="Genomic_DNA"/>
</dbReference>
<gene>
    <name evidence="2" type="ORF">W97_02112</name>
</gene>
<proteinExistence type="predicted"/>
<dbReference type="HOGENOM" id="CLU_956496_0_0_1"/>
<dbReference type="OrthoDB" id="3486565at2759"/>
<dbReference type="Proteomes" id="UP000016924">
    <property type="component" value="Unassembled WGS sequence"/>
</dbReference>
<sequence length="291" mass="32216">MKACKTRRSGLPPGMASRGMAPFSLDQRAVAPEEDLNESSGLSTKDILWQNIVSEYSNLNLTYPCPDRLAALAGVAERMAADSRSEYVAGLWKKELPRTLLWRVFSTPGTPRERFSEMYVAPTWSWVSVDGGVELPEILSDTNEEFARIVEVEVNAVDGMEKFGQIASAKLTLEGCLMPATWNTKPSPLTDIEFPVGIEGHDVTVYSTERPYTQLARCVFDCGSAVLADQANVKALAAMEPERILRYVWSILVEPHGASTKEFVRLGVWFARSGGVKDHTEKGQKKIIMLL</sequence>
<dbReference type="RefSeq" id="XP_007778204.1">
    <property type="nucleotide sequence ID" value="XM_007780014.1"/>
</dbReference>
<keyword evidence="3" id="KW-1185">Reference proteome</keyword>
<evidence type="ECO:0000256" key="1">
    <source>
        <dbReference type="SAM" id="MobiDB-lite"/>
    </source>
</evidence>
<reference evidence="3" key="1">
    <citation type="submission" date="2012-06" db="EMBL/GenBank/DDBJ databases">
        <title>The genome sequence of Coniosporium apollinis CBS 100218.</title>
        <authorList>
            <consortium name="The Broad Institute Genome Sequencing Platform"/>
            <person name="Cuomo C."/>
            <person name="Gorbushina A."/>
            <person name="Noack S."/>
            <person name="Walker B."/>
            <person name="Young S.K."/>
            <person name="Zeng Q."/>
            <person name="Gargeya S."/>
            <person name="Fitzgerald M."/>
            <person name="Haas B."/>
            <person name="Abouelleil A."/>
            <person name="Alvarado L."/>
            <person name="Arachchi H.M."/>
            <person name="Berlin A.M."/>
            <person name="Chapman S.B."/>
            <person name="Goldberg J."/>
            <person name="Griggs A."/>
            <person name="Gujja S."/>
            <person name="Hansen M."/>
            <person name="Howarth C."/>
            <person name="Imamovic A."/>
            <person name="Larimer J."/>
            <person name="McCowan C."/>
            <person name="Montmayeur A."/>
            <person name="Murphy C."/>
            <person name="Neiman D."/>
            <person name="Pearson M."/>
            <person name="Priest M."/>
            <person name="Roberts A."/>
            <person name="Saif S."/>
            <person name="Shea T."/>
            <person name="Sisk P."/>
            <person name="Sykes S."/>
            <person name="Wortman J."/>
            <person name="Nusbaum C."/>
            <person name="Birren B."/>
        </authorList>
    </citation>
    <scope>NUCLEOTIDE SEQUENCE [LARGE SCALE GENOMIC DNA]</scope>
    <source>
        <strain evidence="3">CBS 100218</strain>
    </source>
</reference>
<dbReference type="AlphaFoldDB" id="R7YLU3"/>
<accession>R7YLU3</accession>
<dbReference type="PANTHER" id="PTHR33112">
    <property type="entry name" value="DOMAIN PROTEIN, PUTATIVE-RELATED"/>
    <property type="match status" value="1"/>
</dbReference>
<feature type="region of interest" description="Disordered" evidence="1">
    <location>
        <begin position="1"/>
        <end position="22"/>
    </location>
</feature>
<evidence type="ECO:0000313" key="3">
    <source>
        <dbReference type="Proteomes" id="UP000016924"/>
    </source>
</evidence>
<organism evidence="2 3">
    <name type="scientific">Coniosporium apollinis (strain CBS 100218)</name>
    <name type="common">Rock-inhabiting black yeast</name>
    <dbReference type="NCBI Taxonomy" id="1168221"/>
    <lineage>
        <taxon>Eukaryota</taxon>
        <taxon>Fungi</taxon>
        <taxon>Dikarya</taxon>
        <taxon>Ascomycota</taxon>
        <taxon>Pezizomycotina</taxon>
        <taxon>Dothideomycetes</taxon>
        <taxon>Dothideomycetes incertae sedis</taxon>
        <taxon>Coniosporium</taxon>
    </lineage>
</organism>
<evidence type="ECO:0000313" key="2">
    <source>
        <dbReference type="EMBL" id="EON62887.1"/>
    </source>
</evidence>